<accession>A0A7Z0K881</accession>
<dbReference type="Proteomes" id="UP000535437">
    <property type="component" value="Unassembled WGS sequence"/>
</dbReference>
<keyword evidence="2" id="KW-1185">Reference proteome</keyword>
<name>A0A7Z0K881_9MICC</name>
<evidence type="ECO:0000313" key="1">
    <source>
        <dbReference type="EMBL" id="NYJ77329.1"/>
    </source>
</evidence>
<sequence>MPPPAFIWPTNRTSCITQDVDPHWAGIAGGQRAIDSLLTEPRLDAVQVEANQEMPFYH</sequence>
<evidence type="ECO:0000313" key="2">
    <source>
        <dbReference type="Proteomes" id="UP000535437"/>
    </source>
</evidence>
<gene>
    <name evidence="1" type="ORF">HNR09_000740</name>
</gene>
<protein>
    <submittedName>
        <fullName evidence="1">Uncharacterized protein</fullName>
    </submittedName>
</protein>
<dbReference type="EMBL" id="JACCFY010000001">
    <property type="protein sequence ID" value="NYJ77329.1"/>
    <property type="molecule type" value="Genomic_DNA"/>
</dbReference>
<dbReference type="AlphaFoldDB" id="A0A7Z0K881"/>
<organism evidence="1 2">
    <name type="scientific">Nesterenkonia xinjiangensis</name>
    <dbReference type="NCBI Taxonomy" id="225327"/>
    <lineage>
        <taxon>Bacteria</taxon>
        <taxon>Bacillati</taxon>
        <taxon>Actinomycetota</taxon>
        <taxon>Actinomycetes</taxon>
        <taxon>Micrococcales</taxon>
        <taxon>Micrococcaceae</taxon>
        <taxon>Nesterenkonia</taxon>
    </lineage>
</organism>
<proteinExistence type="predicted"/>
<comment type="caution">
    <text evidence="1">The sequence shown here is derived from an EMBL/GenBank/DDBJ whole genome shotgun (WGS) entry which is preliminary data.</text>
</comment>
<reference evidence="1 2" key="1">
    <citation type="submission" date="2020-07" db="EMBL/GenBank/DDBJ databases">
        <title>Sequencing the genomes of 1000 actinobacteria strains.</title>
        <authorList>
            <person name="Klenk H.-P."/>
        </authorList>
    </citation>
    <scope>NUCLEOTIDE SEQUENCE [LARGE SCALE GENOMIC DNA]</scope>
    <source>
        <strain evidence="1 2">DSM 15475</strain>
    </source>
</reference>